<dbReference type="PROSITE" id="PS50887">
    <property type="entry name" value="GGDEF"/>
    <property type="match status" value="1"/>
</dbReference>
<dbReference type="InterPro" id="IPR050469">
    <property type="entry name" value="Diguanylate_Cyclase"/>
</dbReference>
<evidence type="ECO:0000256" key="1">
    <source>
        <dbReference type="ARBA" id="ARBA00001946"/>
    </source>
</evidence>
<feature type="domain" description="GGDEF" evidence="5">
    <location>
        <begin position="497"/>
        <end position="636"/>
    </location>
</feature>
<dbReference type="SUPFAM" id="SSF48452">
    <property type="entry name" value="TPR-like"/>
    <property type="match status" value="1"/>
</dbReference>
<dbReference type="CDD" id="cd01949">
    <property type="entry name" value="GGDEF"/>
    <property type="match status" value="1"/>
</dbReference>
<gene>
    <name evidence="6" type="ORF">HNQ55_003435</name>
</gene>
<keyword evidence="4" id="KW-0812">Transmembrane</keyword>
<evidence type="ECO:0000256" key="4">
    <source>
        <dbReference type="SAM" id="Phobius"/>
    </source>
</evidence>
<dbReference type="InterPro" id="IPR000160">
    <property type="entry name" value="GGDEF_dom"/>
</dbReference>
<dbReference type="InterPro" id="IPR011990">
    <property type="entry name" value="TPR-like_helical_dom_sf"/>
</dbReference>
<dbReference type="SMART" id="SM00267">
    <property type="entry name" value="GGDEF"/>
    <property type="match status" value="1"/>
</dbReference>
<dbReference type="EC" id="2.7.7.65" evidence="2"/>
<comment type="cofactor">
    <cofactor evidence="1">
        <name>Mg(2+)</name>
        <dbReference type="ChEBI" id="CHEBI:18420"/>
    </cofactor>
</comment>
<feature type="transmembrane region" description="Helical" evidence="4">
    <location>
        <begin position="429"/>
        <end position="448"/>
    </location>
</feature>
<dbReference type="InterPro" id="IPR029787">
    <property type="entry name" value="Nucleotide_cyclase"/>
</dbReference>
<organism evidence="6 7">
    <name type="scientific">Thalassotalea piscium</name>
    <dbReference type="NCBI Taxonomy" id="1230533"/>
    <lineage>
        <taxon>Bacteria</taxon>
        <taxon>Pseudomonadati</taxon>
        <taxon>Pseudomonadota</taxon>
        <taxon>Gammaproteobacteria</taxon>
        <taxon>Alteromonadales</taxon>
        <taxon>Colwelliaceae</taxon>
        <taxon>Thalassotalea</taxon>
    </lineage>
</organism>
<dbReference type="Pfam" id="PF00990">
    <property type="entry name" value="GGDEF"/>
    <property type="match status" value="1"/>
</dbReference>
<dbReference type="AlphaFoldDB" id="A0A7X0NK58"/>
<evidence type="ECO:0000313" key="6">
    <source>
        <dbReference type="EMBL" id="MBB6544901.1"/>
    </source>
</evidence>
<keyword evidence="4" id="KW-1133">Transmembrane helix</keyword>
<protein>
    <recommendedName>
        <fullName evidence="2">diguanylate cyclase</fullName>
        <ecNumber evidence="2">2.7.7.65</ecNumber>
    </recommendedName>
</protein>
<dbReference type="SUPFAM" id="SSF55073">
    <property type="entry name" value="Nucleotide cyclase"/>
    <property type="match status" value="1"/>
</dbReference>
<evidence type="ECO:0000259" key="5">
    <source>
        <dbReference type="PROSITE" id="PS50887"/>
    </source>
</evidence>
<evidence type="ECO:0000313" key="7">
    <source>
        <dbReference type="Proteomes" id="UP000537141"/>
    </source>
</evidence>
<keyword evidence="4" id="KW-0472">Membrane</keyword>
<dbReference type="EMBL" id="JACHHU010000039">
    <property type="protein sequence ID" value="MBB6544901.1"/>
    <property type="molecule type" value="Genomic_DNA"/>
</dbReference>
<dbReference type="Gene3D" id="3.30.70.270">
    <property type="match status" value="1"/>
</dbReference>
<dbReference type="PANTHER" id="PTHR45138:SF9">
    <property type="entry name" value="DIGUANYLATE CYCLASE DGCM-RELATED"/>
    <property type="match status" value="1"/>
</dbReference>
<keyword evidence="7" id="KW-1185">Reference proteome</keyword>
<evidence type="ECO:0000256" key="2">
    <source>
        <dbReference type="ARBA" id="ARBA00012528"/>
    </source>
</evidence>
<proteinExistence type="predicted"/>
<dbReference type="Proteomes" id="UP000537141">
    <property type="component" value="Unassembled WGS sequence"/>
</dbReference>
<reference evidence="6 7" key="1">
    <citation type="submission" date="2020-08" db="EMBL/GenBank/DDBJ databases">
        <title>Genomic Encyclopedia of Type Strains, Phase IV (KMG-IV): sequencing the most valuable type-strain genomes for metagenomic binning, comparative biology and taxonomic classification.</title>
        <authorList>
            <person name="Goeker M."/>
        </authorList>
    </citation>
    <scope>NUCLEOTIDE SEQUENCE [LARGE SCALE GENOMIC DNA]</scope>
    <source>
        <strain evidence="6 7">DSM 26287</strain>
    </source>
</reference>
<accession>A0A7X0NK58</accession>
<dbReference type="PANTHER" id="PTHR45138">
    <property type="entry name" value="REGULATORY COMPONENTS OF SENSORY TRANSDUCTION SYSTEM"/>
    <property type="match status" value="1"/>
</dbReference>
<comment type="caution">
    <text evidence="6">The sequence shown here is derived from an EMBL/GenBank/DDBJ whole genome shotgun (WGS) entry which is preliminary data.</text>
</comment>
<dbReference type="Gene3D" id="1.25.40.10">
    <property type="entry name" value="Tetratricopeptide repeat domain"/>
    <property type="match status" value="1"/>
</dbReference>
<dbReference type="NCBIfam" id="TIGR00254">
    <property type="entry name" value="GGDEF"/>
    <property type="match status" value="1"/>
</dbReference>
<dbReference type="FunFam" id="3.30.70.270:FF:000001">
    <property type="entry name" value="Diguanylate cyclase domain protein"/>
    <property type="match status" value="1"/>
</dbReference>
<dbReference type="InterPro" id="IPR043128">
    <property type="entry name" value="Rev_trsase/Diguanyl_cyclase"/>
</dbReference>
<name>A0A7X0NK58_9GAMM</name>
<evidence type="ECO:0000256" key="3">
    <source>
        <dbReference type="ARBA" id="ARBA00034247"/>
    </source>
</evidence>
<sequence>MILLQWNGVQFKSLSNFIALVFCVFVSTQLFASEVVTTNITEVPVTLPQVYETYSYEEKVDWLKQAIDNSKSRDNIYRLTTELVFQYDLNNETELIRSTCQSLPPESKDLDYRLLCVTAHVDNDETKLKTLVVLQKDALEADNIRVAAESSSTIAWIYSSFGEIEQAFRNYEIALPLAEYANIYLFNDVTLNLATLYIVHGDSEYVEKGISLMLDAIERVNNLLLDDPSASRYVENTLARIHFNLGIANTFHRTNYPQALHYFGLIDPELTELRQSVLVFSSLAYAELNNFEESKALLAQSFQVPSSQTFNSDYLKCYQEVIKVKLDDSTEIEQCHLLSESTSVEVQQDLLKRMIDAEHAELSLIGLQKLYSLYINSLLPLLKQNSGKSASRTELTRLQQESRLKGELINKEKALTAAEQEKLASQSNLTIAIIAVFILLLLMVVLQLRQKQKLADQFAQMSLFDKLTGLNNRHYFEQNIKREMRFVKRAIEGDRYTPIAIYLFDIDHFKNVNDTYGHDVGDEVLIEFARRINEAIRDSDMFIRWGGEEFLLVARLFELDDYYAIAERVRGAISDTEFELENMLKLKVSCTIGSVIFPSSPEDDLTRPWDQLVKLADNALYMGKRQQRDCWVCVDKVIAEENFSLVLSQDLEDSIKDNLVEVTHSIKEFDRS</sequence>
<dbReference type="RefSeq" id="WP_184426447.1">
    <property type="nucleotide sequence ID" value="NZ_AP027362.1"/>
</dbReference>
<dbReference type="GO" id="GO:0052621">
    <property type="term" value="F:diguanylate cyclase activity"/>
    <property type="evidence" value="ECO:0007669"/>
    <property type="project" value="UniProtKB-EC"/>
</dbReference>
<comment type="catalytic activity">
    <reaction evidence="3">
        <text>2 GTP = 3',3'-c-di-GMP + 2 diphosphate</text>
        <dbReference type="Rhea" id="RHEA:24898"/>
        <dbReference type="ChEBI" id="CHEBI:33019"/>
        <dbReference type="ChEBI" id="CHEBI:37565"/>
        <dbReference type="ChEBI" id="CHEBI:58805"/>
        <dbReference type="EC" id="2.7.7.65"/>
    </reaction>
</comment>